<reference evidence="5 6" key="1">
    <citation type="submission" date="2020-08" db="EMBL/GenBank/DDBJ databases">
        <title>Genome public.</title>
        <authorList>
            <person name="Liu C."/>
            <person name="Sun Q."/>
        </authorList>
    </citation>
    <scope>NUCLEOTIDE SEQUENCE [LARGE SCALE GENOMIC DNA]</scope>
    <source>
        <strain evidence="5 6">BX17</strain>
    </source>
</reference>
<dbReference type="CDD" id="cd05121">
    <property type="entry name" value="ABC1_ADCK3-like"/>
    <property type="match status" value="1"/>
</dbReference>
<dbReference type="AlphaFoldDB" id="A0A8I0A8K2"/>
<proteinExistence type="inferred from homology"/>
<keyword evidence="3" id="KW-0812">Transmembrane</keyword>
<dbReference type="GO" id="GO:0016301">
    <property type="term" value="F:kinase activity"/>
    <property type="evidence" value="ECO:0007669"/>
    <property type="project" value="UniProtKB-KW"/>
</dbReference>
<dbReference type="PANTHER" id="PTHR10566">
    <property type="entry name" value="CHAPERONE-ACTIVITY OF BC1 COMPLEX CABC1 -RELATED"/>
    <property type="match status" value="1"/>
</dbReference>
<keyword evidence="3" id="KW-1133">Transmembrane helix</keyword>
<feature type="transmembrane region" description="Helical" evidence="3">
    <location>
        <begin position="540"/>
        <end position="560"/>
    </location>
</feature>
<dbReference type="Proteomes" id="UP000652847">
    <property type="component" value="Unassembled WGS sequence"/>
</dbReference>
<accession>A0A8I0A8K2</accession>
<evidence type="ECO:0000313" key="5">
    <source>
        <dbReference type="EMBL" id="MBC5650484.1"/>
    </source>
</evidence>
<organism evidence="5 6">
    <name type="scientific">Blautia segnis</name>
    <dbReference type="NCBI Taxonomy" id="2763030"/>
    <lineage>
        <taxon>Bacteria</taxon>
        <taxon>Bacillati</taxon>
        <taxon>Bacillota</taxon>
        <taxon>Clostridia</taxon>
        <taxon>Lachnospirales</taxon>
        <taxon>Lachnospiraceae</taxon>
        <taxon>Blautia</taxon>
    </lineage>
</organism>
<comment type="caution">
    <text evidence="5">The sequence shown here is derived from an EMBL/GenBank/DDBJ whole genome shotgun (WGS) entry which is preliminary data.</text>
</comment>
<name>A0A8I0A8K2_9FIRM</name>
<feature type="transmembrane region" description="Helical" evidence="3">
    <location>
        <begin position="508"/>
        <end position="528"/>
    </location>
</feature>
<dbReference type="RefSeq" id="WP_186901039.1">
    <property type="nucleotide sequence ID" value="NZ_JACOOT010000010.1"/>
</dbReference>
<keyword evidence="5" id="KW-0808">Transferase</keyword>
<protein>
    <submittedName>
        <fullName evidence="5">AarF/ABC1/UbiB kinase family protein</fullName>
    </submittedName>
</protein>
<gene>
    <name evidence="5" type="ORF">H8S54_05005</name>
</gene>
<evidence type="ECO:0000256" key="1">
    <source>
        <dbReference type="ARBA" id="ARBA00009670"/>
    </source>
</evidence>
<feature type="domain" description="ABC1 atypical kinase-like" evidence="4">
    <location>
        <begin position="110"/>
        <end position="350"/>
    </location>
</feature>
<dbReference type="InterPro" id="IPR050154">
    <property type="entry name" value="UbiB_kinase"/>
</dbReference>
<keyword evidence="6" id="KW-1185">Reference proteome</keyword>
<feature type="compositionally biased region" description="Polar residues" evidence="2">
    <location>
        <begin position="1"/>
        <end position="12"/>
    </location>
</feature>
<comment type="similarity">
    <text evidence="1">Belongs to the protein kinase superfamily. ADCK protein kinase family.</text>
</comment>
<dbReference type="InterPro" id="IPR011009">
    <property type="entry name" value="Kinase-like_dom_sf"/>
</dbReference>
<dbReference type="InterPro" id="IPR004147">
    <property type="entry name" value="ABC1_dom"/>
</dbReference>
<dbReference type="PANTHER" id="PTHR10566:SF113">
    <property type="entry name" value="PROTEIN ACTIVITY OF BC1 COMPLEX KINASE 7, CHLOROPLASTIC"/>
    <property type="match status" value="1"/>
</dbReference>
<evidence type="ECO:0000313" key="6">
    <source>
        <dbReference type="Proteomes" id="UP000652847"/>
    </source>
</evidence>
<dbReference type="EMBL" id="JACOOT010000010">
    <property type="protein sequence ID" value="MBC5650484.1"/>
    <property type="molecule type" value="Genomic_DNA"/>
</dbReference>
<feature type="compositionally biased region" description="Basic and acidic residues" evidence="2">
    <location>
        <begin position="13"/>
        <end position="22"/>
    </location>
</feature>
<feature type="region of interest" description="Disordered" evidence="2">
    <location>
        <begin position="1"/>
        <end position="48"/>
    </location>
</feature>
<evidence type="ECO:0000256" key="2">
    <source>
        <dbReference type="SAM" id="MobiDB-lite"/>
    </source>
</evidence>
<sequence length="566" mass="63596">MEPTEAKNTANEKLTHNKENTGKEAGTVPKEKIVLESGKNSSDKDKNGYKERLKEITAVLHKHAITRGVSPEKLRLILTDLGPTFIKLGQVMSMRSDILPKRYCDELMKLCSDVEPMPFSEVEEVLQEAFGCPWQEEFQEIQRKPLGSASIAQVHRAVLKTGEEVVVKVQRKGIYEVMARDIGLMKKAVKLLPPVSIKEAVDLNLVLEELWRVTQEEMNFLTEAANMEEFSRKNKNVAFVKTPILYREYTTASVLVMEYIDGIPIDDKETLLAGGYDLDEIGSKFVDNFIKQVMDDGFFHADPHPGNVMIQGGKIVWIDMGMMGRLSDRDRELIGEAIEGVALNDIGKIQDAVLALGEFKGKPDQSRLYTDIRDLMAKYGTADLGQIDIVEIFTDLMDVMKENKIVMPHGLTMLARGLTHMEGVLADISPEINMVQIAAARMKGNLLEKENWKKQLKGTGKKLYRSVLRAIDIPTLAADFLQGCMKGETKINLDLHASDDLAWLMRRLIRNIVLGLWVMALLISSSIICTTDMMPKMFGIPALGVLGYFGALVILMYLFIKHFMKK</sequence>
<evidence type="ECO:0000259" key="4">
    <source>
        <dbReference type="Pfam" id="PF03109"/>
    </source>
</evidence>
<dbReference type="Pfam" id="PF03109">
    <property type="entry name" value="ABC1"/>
    <property type="match status" value="1"/>
</dbReference>
<keyword evidence="5" id="KW-0418">Kinase</keyword>
<evidence type="ECO:0000256" key="3">
    <source>
        <dbReference type="SAM" id="Phobius"/>
    </source>
</evidence>
<dbReference type="SUPFAM" id="SSF56112">
    <property type="entry name" value="Protein kinase-like (PK-like)"/>
    <property type="match status" value="1"/>
</dbReference>
<keyword evidence="3" id="KW-0472">Membrane</keyword>